<feature type="domain" description="LexA repressor DNA-binding" evidence="1">
    <location>
        <begin position="16"/>
        <end position="65"/>
    </location>
</feature>
<name>A0A160T299_9CHLR</name>
<dbReference type="EMBL" id="LN890655">
    <property type="protein sequence ID" value="CUS04221.2"/>
    <property type="molecule type" value="Genomic_DNA"/>
</dbReference>
<evidence type="ECO:0000259" key="1">
    <source>
        <dbReference type="Pfam" id="PF01726"/>
    </source>
</evidence>
<dbReference type="GO" id="GO:0006508">
    <property type="term" value="P:proteolysis"/>
    <property type="evidence" value="ECO:0007669"/>
    <property type="project" value="InterPro"/>
</dbReference>
<dbReference type="InterPro" id="IPR006199">
    <property type="entry name" value="LexA_DNA-bd_dom"/>
</dbReference>
<dbReference type="InterPro" id="IPR036390">
    <property type="entry name" value="WH_DNA-bd_sf"/>
</dbReference>
<reference evidence="2" key="1">
    <citation type="submission" date="2016-01" db="EMBL/GenBank/DDBJ databases">
        <authorList>
            <person name="Mcilroy J.S."/>
            <person name="Karst M S."/>
            <person name="Albertsen M."/>
        </authorList>
    </citation>
    <scope>NUCLEOTIDE SEQUENCE</scope>
    <source>
        <strain evidence="2">Cfx-K</strain>
    </source>
</reference>
<dbReference type="SUPFAM" id="SSF46785">
    <property type="entry name" value="Winged helix' DNA-binding domain"/>
    <property type="match status" value="1"/>
</dbReference>
<gene>
    <name evidence="2" type="ORF">CFX0092_A2343</name>
</gene>
<dbReference type="KEGG" id="pbf:CFX0092_A2343"/>
<accession>A0A160T299</accession>
<dbReference type="InterPro" id="IPR036388">
    <property type="entry name" value="WH-like_DNA-bd_sf"/>
</dbReference>
<dbReference type="Proteomes" id="UP000215027">
    <property type="component" value="Chromosome I"/>
</dbReference>
<proteinExistence type="predicted"/>
<dbReference type="Pfam" id="PF01726">
    <property type="entry name" value="LexA_DNA_bind"/>
    <property type="match status" value="1"/>
</dbReference>
<protein>
    <recommendedName>
        <fullName evidence="1">LexA repressor DNA-binding domain-containing protein</fullName>
    </recommendedName>
</protein>
<evidence type="ECO:0000313" key="2">
    <source>
        <dbReference type="EMBL" id="CUS04221.2"/>
    </source>
</evidence>
<organism evidence="2 3">
    <name type="scientific">Candidatus Promineifilum breve</name>
    <dbReference type="NCBI Taxonomy" id="1806508"/>
    <lineage>
        <taxon>Bacteria</taxon>
        <taxon>Bacillati</taxon>
        <taxon>Chloroflexota</taxon>
        <taxon>Ardenticatenia</taxon>
        <taxon>Candidatus Promineifilales</taxon>
        <taxon>Candidatus Promineifilaceae</taxon>
        <taxon>Candidatus Promineifilum</taxon>
    </lineage>
</organism>
<keyword evidence="3" id="KW-1185">Reference proteome</keyword>
<evidence type="ECO:0000313" key="3">
    <source>
        <dbReference type="Proteomes" id="UP000215027"/>
    </source>
</evidence>
<dbReference type="Gene3D" id="1.10.10.10">
    <property type="entry name" value="Winged helix-like DNA-binding domain superfamily/Winged helix DNA-binding domain"/>
    <property type="match status" value="1"/>
</dbReference>
<dbReference type="AlphaFoldDB" id="A0A160T299"/>
<sequence length="92" mass="10114">MRVSSSPRLHPTAAAVYRFIIRFKRQTGGDSPTRREIMAGVGIPSTSLVQHHLMSLEAAGLITRPSRGDARRIGVPGAEWRFNEAAVSESER</sequence>
<dbReference type="GO" id="GO:0004252">
    <property type="term" value="F:serine-type endopeptidase activity"/>
    <property type="evidence" value="ECO:0007669"/>
    <property type="project" value="InterPro"/>
</dbReference>